<dbReference type="GO" id="GO:0016020">
    <property type="term" value="C:membrane"/>
    <property type="evidence" value="ECO:0007669"/>
    <property type="project" value="UniProtKB-SubCell"/>
</dbReference>
<comment type="subcellular location">
    <subcellularLocation>
        <location evidence="1">Membrane</location>
        <topology evidence="1">Multi-pass membrane protein</topology>
    </subcellularLocation>
</comment>
<evidence type="ECO:0000256" key="5">
    <source>
        <dbReference type="ARBA" id="ARBA00022741"/>
    </source>
</evidence>
<dbReference type="Pfam" id="PF00005">
    <property type="entry name" value="ABC_tran"/>
    <property type="match status" value="1"/>
</dbReference>
<feature type="transmembrane region" description="Helical" evidence="9">
    <location>
        <begin position="223"/>
        <end position="249"/>
    </location>
</feature>
<dbReference type="SUPFAM" id="SSF90123">
    <property type="entry name" value="ABC transporter transmembrane region"/>
    <property type="match status" value="1"/>
</dbReference>
<dbReference type="GO" id="GO:0005524">
    <property type="term" value="F:ATP binding"/>
    <property type="evidence" value="ECO:0007669"/>
    <property type="project" value="UniProtKB-KW"/>
</dbReference>
<dbReference type="PANTHER" id="PTHR24223">
    <property type="entry name" value="ATP-BINDING CASSETTE SUB-FAMILY C"/>
    <property type="match status" value="1"/>
</dbReference>
<dbReference type="InterPro" id="IPR003439">
    <property type="entry name" value="ABC_transporter-like_ATP-bd"/>
</dbReference>
<feature type="transmembrane region" description="Helical" evidence="9">
    <location>
        <begin position="144"/>
        <end position="164"/>
    </location>
</feature>
<evidence type="ECO:0000256" key="1">
    <source>
        <dbReference type="ARBA" id="ARBA00004141"/>
    </source>
</evidence>
<keyword evidence="6" id="KW-0067">ATP-binding</keyword>
<dbReference type="GO" id="GO:0140359">
    <property type="term" value="F:ABC-type transporter activity"/>
    <property type="evidence" value="ECO:0007669"/>
    <property type="project" value="InterPro"/>
</dbReference>
<dbReference type="Gene3D" id="1.20.1560.10">
    <property type="entry name" value="ABC transporter type 1, transmembrane domain"/>
    <property type="match status" value="1"/>
</dbReference>
<keyword evidence="12" id="KW-1185">Reference proteome</keyword>
<evidence type="ECO:0000256" key="9">
    <source>
        <dbReference type="SAM" id="Phobius"/>
    </source>
</evidence>
<dbReference type="Pfam" id="PF00664">
    <property type="entry name" value="ABC_membrane"/>
    <property type="match status" value="1"/>
</dbReference>
<dbReference type="GO" id="GO:0016887">
    <property type="term" value="F:ATP hydrolysis activity"/>
    <property type="evidence" value="ECO:0007669"/>
    <property type="project" value="InterPro"/>
</dbReference>
<evidence type="ECO:0000256" key="6">
    <source>
        <dbReference type="ARBA" id="ARBA00022840"/>
    </source>
</evidence>
<evidence type="ECO:0000259" key="10">
    <source>
        <dbReference type="PROSITE" id="PS50929"/>
    </source>
</evidence>
<dbReference type="InterPro" id="IPR036640">
    <property type="entry name" value="ABC1_TM_sf"/>
</dbReference>
<dbReference type="PANTHER" id="PTHR24223:SF456">
    <property type="entry name" value="MULTIDRUG RESISTANCE-ASSOCIATED PROTEIN LETHAL(2)03659"/>
    <property type="match status" value="1"/>
</dbReference>
<name>A0A443RYF1_9ACAR</name>
<protein>
    <submittedName>
        <fullName evidence="11">Multidrug resistance-associated protein 4-like protein</fullName>
    </submittedName>
</protein>
<evidence type="ECO:0000256" key="4">
    <source>
        <dbReference type="ARBA" id="ARBA00022692"/>
    </source>
</evidence>
<keyword evidence="8 9" id="KW-0472">Membrane</keyword>
<evidence type="ECO:0000256" key="3">
    <source>
        <dbReference type="ARBA" id="ARBA00022448"/>
    </source>
</evidence>
<gene>
    <name evidence="11" type="ORF">B4U80_04518</name>
</gene>
<sequence>MHLFDHSFLNQELCLMSQPLLIGVIIRYFASDSKVSLSDARNAALGICLTLVLYSVVRHQYFLFTNRALLRVRTALSVLLFEKILKIKRTATETSVGQILNVMSNDINCFDDVCWIFSFLVIAPIELIIVYLILWTYIGYSCLMGLLIVFCILLFQIGTIRFLAKYRLATVKLTDSRVKLMSEIINAIKVIKMYAWESSFAAKISNIRSQEIKQLKKSMYIKVPTFTIAETATKILVFVTIVSVLFFGFELNSEITFVTVALFNVIRIPVTFHLPLGIGYITELFVACKRIRKILLIEEKTNYTNEYLTLKSGEVNLNNFCCRWSKVCEKMSLSDVSLHIQPGELVIVIGPVGSGKTCLLLSLLNEVEKVSGKCEVSGKVAYASQEAWCFSGSIKENIVFGRDFDQRKYSDTVDVCCLSKDLKKFAFGDETLI</sequence>
<evidence type="ECO:0000256" key="7">
    <source>
        <dbReference type="ARBA" id="ARBA00022989"/>
    </source>
</evidence>
<comment type="similarity">
    <text evidence="2">Belongs to the ABC transporter superfamily. ABCC family. Conjugate transporter (TC 3.A.1.208) subfamily.</text>
</comment>
<keyword evidence="7 9" id="KW-1133">Transmembrane helix</keyword>
<feature type="transmembrane region" description="Helical" evidence="9">
    <location>
        <begin position="113"/>
        <end position="138"/>
    </location>
</feature>
<dbReference type="OrthoDB" id="6500128at2759"/>
<evidence type="ECO:0000256" key="8">
    <source>
        <dbReference type="ARBA" id="ARBA00023136"/>
    </source>
</evidence>
<dbReference type="VEuPathDB" id="VectorBase:LDEU011684"/>
<dbReference type="PROSITE" id="PS50929">
    <property type="entry name" value="ABC_TM1F"/>
    <property type="match status" value="1"/>
</dbReference>
<feature type="domain" description="ABC transmembrane type-1" evidence="10">
    <location>
        <begin position="13"/>
        <end position="272"/>
    </location>
</feature>
<dbReference type="InterPro" id="IPR050173">
    <property type="entry name" value="ABC_transporter_C-like"/>
</dbReference>
<dbReference type="InterPro" id="IPR011527">
    <property type="entry name" value="ABC1_TM_dom"/>
</dbReference>
<evidence type="ECO:0000313" key="11">
    <source>
        <dbReference type="EMBL" id="RWS20356.1"/>
    </source>
</evidence>
<feature type="transmembrane region" description="Helical" evidence="9">
    <location>
        <begin position="255"/>
        <end position="282"/>
    </location>
</feature>
<dbReference type="SUPFAM" id="SSF52540">
    <property type="entry name" value="P-loop containing nucleoside triphosphate hydrolases"/>
    <property type="match status" value="1"/>
</dbReference>
<proteinExistence type="inferred from homology"/>
<accession>A0A443RYF1</accession>
<dbReference type="STRING" id="299467.A0A443RYF1"/>
<dbReference type="Proteomes" id="UP000288716">
    <property type="component" value="Unassembled WGS sequence"/>
</dbReference>
<comment type="caution">
    <text evidence="11">The sequence shown here is derived from an EMBL/GenBank/DDBJ whole genome shotgun (WGS) entry which is preliminary data.</text>
</comment>
<keyword evidence="5" id="KW-0547">Nucleotide-binding</keyword>
<evidence type="ECO:0000313" key="12">
    <source>
        <dbReference type="Proteomes" id="UP000288716"/>
    </source>
</evidence>
<feature type="non-terminal residue" evidence="11">
    <location>
        <position position="433"/>
    </location>
</feature>
<dbReference type="InterPro" id="IPR027417">
    <property type="entry name" value="P-loop_NTPase"/>
</dbReference>
<keyword evidence="3" id="KW-0813">Transport</keyword>
<feature type="transmembrane region" description="Helical" evidence="9">
    <location>
        <begin position="42"/>
        <end position="64"/>
    </location>
</feature>
<dbReference type="EMBL" id="NCKV01018103">
    <property type="protein sequence ID" value="RWS20356.1"/>
    <property type="molecule type" value="Genomic_DNA"/>
</dbReference>
<feature type="transmembrane region" description="Helical" evidence="9">
    <location>
        <begin position="12"/>
        <end position="30"/>
    </location>
</feature>
<organism evidence="11 12">
    <name type="scientific">Leptotrombidium deliense</name>
    <dbReference type="NCBI Taxonomy" id="299467"/>
    <lineage>
        <taxon>Eukaryota</taxon>
        <taxon>Metazoa</taxon>
        <taxon>Ecdysozoa</taxon>
        <taxon>Arthropoda</taxon>
        <taxon>Chelicerata</taxon>
        <taxon>Arachnida</taxon>
        <taxon>Acari</taxon>
        <taxon>Acariformes</taxon>
        <taxon>Trombidiformes</taxon>
        <taxon>Prostigmata</taxon>
        <taxon>Anystina</taxon>
        <taxon>Parasitengona</taxon>
        <taxon>Trombiculoidea</taxon>
        <taxon>Trombiculidae</taxon>
        <taxon>Leptotrombidium</taxon>
    </lineage>
</organism>
<reference evidence="11 12" key="1">
    <citation type="journal article" date="2018" name="Gigascience">
        <title>Genomes of trombidid mites reveal novel predicted allergens and laterally-transferred genes associated with secondary metabolism.</title>
        <authorList>
            <person name="Dong X."/>
            <person name="Chaisiri K."/>
            <person name="Xia D."/>
            <person name="Armstrong S.D."/>
            <person name="Fang Y."/>
            <person name="Donnelly M.J."/>
            <person name="Kadowaki T."/>
            <person name="McGarry J.W."/>
            <person name="Darby A.C."/>
            <person name="Makepeace B.L."/>
        </authorList>
    </citation>
    <scope>NUCLEOTIDE SEQUENCE [LARGE SCALE GENOMIC DNA]</scope>
    <source>
        <strain evidence="11">UoL-UT</strain>
    </source>
</reference>
<evidence type="ECO:0000256" key="2">
    <source>
        <dbReference type="ARBA" id="ARBA00009726"/>
    </source>
</evidence>
<keyword evidence="4 9" id="KW-0812">Transmembrane</keyword>
<dbReference type="Gene3D" id="3.40.50.300">
    <property type="entry name" value="P-loop containing nucleotide triphosphate hydrolases"/>
    <property type="match status" value="1"/>
</dbReference>
<dbReference type="AlphaFoldDB" id="A0A443RYF1"/>